<dbReference type="Proteomes" id="UP001497516">
    <property type="component" value="Chromosome 4"/>
</dbReference>
<evidence type="ECO:0000313" key="3">
    <source>
        <dbReference type="EMBL" id="CAL1384232.1"/>
    </source>
</evidence>
<dbReference type="InterPro" id="IPR036397">
    <property type="entry name" value="RNaseH_sf"/>
</dbReference>
<reference evidence="3 4" key="1">
    <citation type="submission" date="2024-04" db="EMBL/GenBank/DDBJ databases">
        <authorList>
            <person name="Fracassetti M."/>
        </authorList>
    </citation>
    <scope>NUCLEOTIDE SEQUENCE [LARGE SCALE GENOMIC DNA]</scope>
</reference>
<dbReference type="Gene3D" id="3.30.420.10">
    <property type="entry name" value="Ribonuclease H-like superfamily/Ribonuclease H"/>
    <property type="match status" value="1"/>
</dbReference>
<organism evidence="3 4">
    <name type="scientific">Linum trigynum</name>
    <dbReference type="NCBI Taxonomy" id="586398"/>
    <lineage>
        <taxon>Eukaryota</taxon>
        <taxon>Viridiplantae</taxon>
        <taxon>Streptophyta</taxon>
        <taxon>Embryophyta</taxon>
        <taxon>Tracheophyta</taxon>
        <taxon>Spermatophyta</taxon>
        <taxon>Magnoliopsida</taxon>
        <taxon>eudicotyledons</taxon>
        <taxon>Gunneridae</taxon>
        <taxon>Pentapetalae</taxon>
        <taxon>rosids</taxon>
        <taxon>fabids</taxon>
        <taxon>Malpighiales</taxon>
        <taxon>Linaceae</taxon>
        <taxon>Linum</taxon>
    </lineage>
</organism>
<dbReference type="InterPro" id="IPR012337">
    <property type="entry name" value="RNaseH-like_sf"/>
</dbReference>
<feature type="domain" description="RNase H type-1" evidence="2">
    <location>
        <begin position="51"/>
        <end position="171"/>
    </location>
</feature>
<sequence length="207" mass="22896">MAECDFHCLEEARTHPQASSTSRSASLPPKSRGSRSHPLPPPFAFPRVVHYDGSFSSVLQVAAYGITIADSHGQVYDGEAETLFCSYMIQAEAVALLNAVVLAAQVSCPTCVKSDCEVLATALKKPPDLWPWQCRATLARVIDILHYATWITVEFTLRCFNGIAYWVAKSARESCLPVDWITIANLIEPLCNMFAHLGLDLENRFHL</sequence>
<dbReference type="InterPro" id="IPR052929">
    <property type="entry name" value="RNase_H-like_EbsB-rel"/>
</dbReference>
<evidence type="ECO:0000259" key="2">
    <source>
        <dbReference type="Pfam" id="PF13456"/>
    </source>
</evidence>
<dbReference type="Pfam" id="PF13456">
    <property type="entry name" value="RVT_3"/>
    <property type="match status" value="1"/>
</dbReference>
<dbReference type="PANTHER" id="PTHR47074">
    <property type="entry name" value="BNAC02G40300D PROTEIN"/>
    <property type="match status" value="1"/>
</dbReference>
<dbReference type="InterPro" id="IPR002156">
    <property type="entry name" value="RNaseH_domain"/>
</dbReference>
<feature type="region of interest" description="Disordered" evidence="1">
    <location>
        <begin position="15"/>
        <end position="38"/>
    </location>
</feature>
<keyword evidence="4" id="KW-1185">Reference proteome</keyword>
<dbReference type="GO" id="GO:0004523">
    <property type="term" value="F:RNA-DNA hybrid ribonuclease activity"/>
    <property type="evidence" value="ECO:0007669"/>
    <property type="project" value="InterPro"/>
</dbReference>
<evidence type="ECO:0000313" key="4">
    <source>
        <dbReference type="Proteomes" id="UP001497516"/>
    </source>
</evidence>
<dbReference type="GO" id="GO:0003676">
    <property type="term" value="F:nucleic acid binding"/>
    <property type="evidence" value="ECO:0007669"/>
    <property type="project" value="InterPro"/>
</dbReference>
<feature type="compositionally biased region" description="Polar residues" evidence="1">
    <location>
        <begin position="16"/>
        <end position="25"/>
    </location>
</feature>
<evidence type="ECO:0000256" key="1">
    <source>
        <dbReference type="SAM" id="MobiDB-lite"/>
    </source>
</evidence>
<dbReference type="AlphaFoldDB" id="A0AAV2EER3"/>
<protein>
    <recommendedName>
        <fullName evidence="2">RNase H type-1 domain-containing protein</fullName>
    </recommendedName>
</protein>
<accession>A0AAV2EER3</accession>
<name>A0AAV2EER3_9ROSI</name>
<dbReference type="SUPFAM" id="SSF53098">
    <property type="entry name" value="Ribonuclease H-like"/>
    <property type="match status" value="1"/>
</dbReference>
<gene>
    <name evidence="3" type="ORF">LTRI10_LOCUS25452</name>
</gene>
<dbReference type="EMBL" id="OZ034817">
    <property type="protein sequence ID" value="CAL1384232.1"/>
    <property type="molecule type" value="Genomic_DNA"/>
</dbReference>
<proteinExistence type="predicted"/>
<dbReference type="PANTHER" id="PTHR47074:SF11">
    <property type="entry name" value="REVERSE TRANSCRIPTASE-LIKE PROTEIN"/>
    <property type="match status" value="1"/>
</dbReference>